<dbReference type="HOGENOM" id="CLU_190413_1_0_6"/>
<dbReference type="AlphaFoldDB" id="S3N0K1"/>
<evidence type="ECO:0000313" key="2">
    <source>
        <dbReference type="Proteomes" id="UP000014568"/>
    </source>
</evidence>
<sequence>MNICIGGPWHGSKFLTSGSSKSDRFKVKDQSRQVITYIKRIIRAETKPLIFWIDSTLTEDQVSDFLEDYLRTRFVFYSLDQ</sequence>
<reference evidence="1 2" key="1">
    <citation type="submission" date="2013-06" db="EMBL/GenBank/DDBJ databases">
        <title>The Genome Sequence of Acinetobacter rudis CIP 110305.</title>
        <authorList>
            <consortium name="The Broad Institute Genome Sequencing Platform"/>
            <consortium name="The Broad Institute Genome Sequencing Center for Infectious Disease"/>
            <person name="Cerqueira G."/>
            <person name="Feldgarden M."/>
            <person name="Courvalin P."/>
            <person name="Perichon B."/>
            <person name="Grillot-Courvalin C."/>
            <person name="Clermont D."/>
            <person name="Rocha E."/>
            <person name="Yoon E.-J."/>
            <person name="Nemec A."/>
            <person name="Young S.K."/>
            <person name="Zeng Q."/>
            <person name="Gargeya S."/>
            <person name="Fitzgerald M."/>
            <person name="Abouelleil A."/>
            <person name="Alvarado L."/>
            <person name="Berlin A.M."/>
            <person name="Chapman S.B."/>
            <person name="Dewar J."/>
            <person name="Goldberg J."/>
            <person name="Griggs A."/>
            <person name="Gujja S."/>
            <person name="Hansen M."/>
            <person name="Howarth C."/>
            <person name="Imamovic A."/>
            <person name="Larimer J."/>
            <person name="McCowan C."/>
            <person name="Murphy C."/>
            <person name="Pearson M."/>
            <person name="Priest M."/>
            <person name="Roberts A."/>
            <person name="Saif S."/>
            <person name="Shea T."/>
            <person name="Sykes S."/>
            <person name="Wortman J."/>
            <person name="Nusbaum C."/>
            <person name="Birren B."/>
        </authorList>
    </citation>
    <scope>NUCLEOTIDE SEQUENCE [LARGE SCALE GENOMIC DNA]</scope>
    <source>
        <strain evidence="1 2">CIP 110305</strain>
    </source>
</reference>
<organism evidence="1 2">
    <name type="scientific">Acinetobacter rudis CIP 110305</name>
    <dbReference type="NCBI Taxonomy" id="421052"/>
    <lineage>
        <taxon>Bacteria</taxon>
        <taxon>Pseudomonadati</taxon>
        <taxon>Pseudomonadota</taxon>
        <taxon>Gammaproteobacteria</taxon>
        <taxon>Moraxellales</taxon>
        <taxon>Moraxellaceae</taxon>
        <taxon>Acinetobacter</taxon>
    </lineage>
</organism>
<evidence type="ECO:0000313" key="1">
    <source>
        <dbReference type="EMBL" id="EPF72138.1"/>
    </source>
</evidence>
<comment type="caution">
    <text evidence="1">The sequence shown here is derived from an EMBL/GenBank/DDBJ whole genome shotgun (WGS) entry which is preliminary data.</text>
</comment>
<name>S3N0K1_9GAMM</name>
<protein>
    <submittedName>
        <fullName evidence="1">Uncharacterized protein</fullName>
    </submittedName>
</protein>
<keyword evidence="2" id="KW-1185">Reference proteome</keyword>
<gene>
    <name evidence="1" type="ORF">F945_02189</name>
</gene>
<dbReference type="Proteomes" id="UP000014568">
    <property type="component" value="Unassembled WGS sequence"/>
</dbReference>
<dbReference type="EMBL" id="ATGI01000030">
    <property type="protein sequence ID" value="EPF72138.1"/>
    <property type="molecule type" value="Genomic_DNA"/>
</dbReference>
<proteinExistence type="predicted"/>
<accession>S3N0K1</accession>